<organism evidence="1 2">
    <name type="scientific">Niallia oryzisoli</name>
    <dbReference type="NCBI Taxonomy" id="1737571"/>
    <lineage>
        <taxon>Bacteria</taxon>
        <taxon>Bacillati</taxon>
        <taxon>Bacillota</taxon>
        <taxon>Bacilli</taxon>
        <taxon>Bacillales</taxon>
        <taxon>Bacillaceae</taxon>
        <taxon>Niallia</taxon>
    </lineage>
</organism>
<dbReference type="Proteomes" id="UP001357223">
    <property type="component" value="Chromosome"/>
</dbReference>
<protein>
    <recommendedName>
        <fullName evidence="3">Single-stranded DNA binding protein</fullName>
    </recommendedName>
</protein>
<sequence length="117" mass="13608">MENQHVTLDEIVMKIRKHTTLQLQEISVASLLEPFQGQQFFIEVLTEDIEPVDNQFKLTGYVKLQGITKIHAYFPQLEKEQLLNINVHDNVVITGFLSTADDKRTYIFENCMLINIK</sequence>
<evidence type="ECO:0000313" key="2">
    <source>
        <dbReference type="Proteomes" id="UP001357223"/>
    </source>
</evidence>
<keyword evidence="2" id="KW-1185">Reference proteome</keyword>
<dbReference type="RefSeq" id="WP_338452875.1">
    <property type="nucleotide sequence ID" value="NZ_CP137640.1"/>
</dbReference>
<reference evidence="1 2" key="1">
    <citation type="submission" date="2023-10" db="EMBL/GenBank/DDBJ databases">
        <title>Niallia locisalis sp.nov. isolated from a salt pond sample.</title>
        <authorList>
            <person name="Li X.-J."/>
            <person name="Dong L."/>
        </authorList>
    </citation>
    <scope>NUCLEOTIDE SEQUENCE [LARGE SCALE GENOMIC DNA]</scope>
    <source>
        <strain evidence="1 2">DSM 29761</strain>
    </source>
</reference>
<proteinExistence type="predicted"/>
<evidence type="ECO:0008006" key="3">
    <source>
        <dbReference type="Google" id="ProtNLM"/>
    </source>
</evidence>
<name>A0ABZ2CQL3_9BACI</name>
<accession>A0ABZ2CQL3</accession>
<evidence type="ECO:0000313" key="1">
    <source>
        <dbReference type="EMBL" id="WVX84003.1"/>
    </source>
</evidence>
<dbReference type="EMBL" id="CP137640">
    <property type="protein sequence ID" value="WVX84003.1"/>
    <property type="molecule type" value="Genomic_DNA"/>
</dbReference>
<gene>
    <name evidence="1" type="ORF">R4Z09_14015</name>
</gene>